<reference evidence="1" key="2">
    <citation type="submission" date="2015-07" db="EMBL/GenBank/DDBJ databases">
        <title>Plasmids, circular viruses and viroids from rat gut.</title>
        <authorList>
            <person name="Jorgensen T.J."/>
            <person name="Hansen M.A."/>
            <person name="Xu Z."/>
            <person name="Tabak M.A."/>
            <person name="Sorensen S.J."/>
            <person name="Hansen L.H."/>
        </authorList>
    </citation>
    <scope>NUCLEOTIDE SEQUENCE</scope>
    <source>
        <strain evidence="1">RGRH0519</strain>
    </source>
</reference>
<dbReference type="EMBL" id="LN853155">
    <property type="protein sequence ID" value="CRY95168.1"/>
    <property type="molecule type" value="Genomic_DNA"/>
</dbReference>
<reference evidence="1" key="1">
    <citation type="submission" date="2015-06" db="EMBL/GenBank/DDBJ databases">
        <authorList>
            <person name="Joergensen T."/>
        </authorList>
    </citation>
    <scope>NUCLEOTIDE SEQUENCE</scope>
    <source>
        <strain evidence="1">RGRH0519</strain>
    </source>
</reference>
<dbReference type="AlphaFoldDB" id="A0A0H5PZZ4"/>
<evidence type="ECO:0000313" key="1">
    <source>
        <dbReference type="EMBL" id="CRY95168.1"/>
    </source>
</evidence>
<sequence>MVDVTDAPAPAAQSLYAGLRVTLTDPQNGSAGVLTVAGKDRLNPWDDWSFIVPTMRVPAPTPITSNVEAIKRIIATLQTLIDQGNDL</sequence>
<proteinExistence type="predicted"/>
<protein>
    <submittedName>
        <fullName evidence="1">Uncharacterized protein</fullName>
    </submittedName>
</protein>
<organism evidence="1">
    <name type="scientific">uncultured prokaryote</name>
    <dbReference type="NCBI Taxonomy" id="198431"/>
    <lineage>
        <taxon>unclassified sequences</taxon>
        <taxon>environmental samples</taxon>
    </lineage>
</organism>
<name>A0A0H5PZZ4_9ZZZZ</name>
<accession>A0A0H5PZZ4</accession>